<dbReference type="PANTHER" id="PTHR11742">
    <property type="entry name" value="MANNOSYL-OLIGOSACCHARIDE ALPHA-1,2-MANNOSIDASE-RELATED"/>
    <property type="match status" value="1"/>
</dbReference>
<comment type="pathway">
    <text evidence="2">Protein modification; protein glycosylation.</text>
</comment>
<dbReference type="GO" id="GO:0016020">
    <property type="term" value="C:membrane"/>
    <property type="evidence" value="ECO:0007669"/>
    <property type="project" value="InterPro"/>
</dbReference>
<protein>
    <recommendedName>
        <fullName evidence="6">alpha-1,2-Mannosidase</fullName>
        <ecNumber evidence="6">3.2.1.-</ecNumber>
    </recommendedName>
</protein>
<dbReference type="Gene3D" id="1.50.10.10">
    <property type="match status" value="2"/>
</dbReference>
<evidence type="ECO:0000256" key="5">
    <source>
        <dbReference type="ARBA" id="ARBA00023157"/>
    </source>
</evidence>
<dbReference type="SUPFAM" id="SSF48225">
    <property type="entry name" value="Seven-hairpin glycosidases"/>
    <property type="match status" value="1"/>
</dbReference>
<organism evidence="9 10">
    <name type="scientific">Parascedosporium putredinis</name>
    <dbReference type="NCBI Taxonomy" id="1442378"/>
    <lineage>
        <taxon>Eukaryota</taxon>
        <taxon>Fungi</taxon>
        <taxon>Dikarya</taxon>
        <taxon>Ascomycota</taxon>
        <taxon>Pezizomycotina</taxon>
        <taxon>Sordariomycetes</taxon>
        <taxon>Hypocreomycetidae</taxon>
        <taxon>Microascales</taxon>
        <taxon>Microascaceae</taxon>
        <taxon>Parascedosporium</taxon>
    </lineage>
</organism>
<comment type="similarity">
    <text evidence="3 6">Belongs to the glycosyl hydrolase 47 family.</text>
</comment>
<dbReference type="InterPro" id="IPR050749">
    <property type="entry name" value="Glycosyl_Hydrolase_47"/>
</dbReference>
<dbReference type="PANTHER" id="PTHR11742:SF103">
    <property type="entry name" value="ENDOPLASMIC RETICULUM MANNOSIDASE MNL2-RELATED"/>
    <property type="match status" value="1"/>
</dbReference>
<dbReference type="EMBL" id="CALLCH030000012">
    <property type="protein sequence ID" value="CAI4214704.1"/>
    <property type="molecule type" value="Genomic_DNA"/>
</dbReference>
<feature type="chain" id="PRO_5040466552" description="alpha-1,2-Mannosidase" evidence="8">
    <location>
        <begin position="28"/>
        <end position="727"/>
    </location>
</feature>
<keyword evidence="10" id="KW-1185">Reference proteome</keyword>
<dbReference type="GO" id="GO:0036503">
    <property type="term" value="P:ERAD pathway"/>
    <property type="evidence" value="ECO:0007669"/>
    <property type="project" value="UniProtKB-ARBA"/>
</dbReference>
<dbReference type="Pfam" id="PF01532">
    <property type="entry name" value="Glyco_hydro_47"/>
    <property type="match status" value="1"/>
</dbReference>
<evidence type="ECO:0000256" key="3">
    <source>
        <dbReference type="ARBA" id="ARBA00007658"/>
    </source>
</evidence>
<feature type="compositionally biased region" description="Basic and acidic residues" evidence="7">
    <location>
        <begin position="686"/>
        <end position="696"/>
    </location>
</feature>
<evidence type="ECO:0000256" key="6">
    <source>
        <dbReference type="RuleBase" id="RU361193"/>
    </source>
</evidence>
<proteinExistence type="inferred from homology"/>
<evidence type="ECO:0000313" key="10">
    <source>
        <dbReference type="Proteomes" id="UP000838763"/>
    </source>
</evidence>
<feature type="signal peptide" evidence="8">
    <location>
        <begin position="1"/>
        <end position="27"/>
    </location>
</feature>
<dbReference type="OrthoDB" id="8118055at2759"/>
<dbReference type="InterPro" id="IPR012341">
    <property type="entry name" value="6hp_glycosidase-like_sf"/>
</dbReference>
<feature type="region of interest" description="Disordered" evidence="7">
    <location>
        <begin position="32"/>
        <end position="72"/>
    </location>
</feature>
<gene>
    <name evidence="9" type="ORF">PPNO1_LOCUS4432</name>
</gene>
<evidence type="ECO:0000256" key="8">
    <source>
        <dbReference type="SAM" id="SignalP"/>
    </source>
</evidence>
<dbReference type="InterPro" id="IPR036026">
    <property type="entry name" value="Seven-hairpin_glycosidases"/>
</dbReference>
<dbReference type="GO" id="GO:0005783">
    <property type="term" value="C:endoplasmic reticulum"/>
    <property type="evidence" value="ECO:0007669"/>
    <property type="project" value="TreeGrafter"/>
</dbReference>
<evidence type="ECO:0000256" key="1">
    <source>
        <dbReference type="ARBA" id="ARBA00001913"/>
    </source>
</evidence>
<feature type="region of interest" description="Disordered" evidence="7">
    <location>
        <begin position="411"/>
        <end position="455"/>
    </location>
</feature>
<feature type="region of interest" description="Disordered" evidence="7">
    <location>
        <begin position="686"/>
        <end position="727"/>
    </location>
</feature>
<comment type="caution">
    <text evidence="9">The sequence shown here is derived from an EMBL/GenBank/DDBJ whole genome shotgun (WGS) entry which is preliminary data.</text>
</comment>
<dbReference type="InterPro" id="IPR001382">
    <property type="entry name" value="Glyco_hydro_47"/>
</dbReference>
<keyword evidence="4 6" id="KW-0378">Hydrolase</keyword>
<evidence type="ECO:0000313" key="9">
    <source>
        <dbReference type="EMBL" id="CAI4214704.1"/>
    </source>
</evidence>
<sequence length="727" mass="81588">MLPRRRYRLLLFVAAVVVFLFYRAAHSADWDPSEYTRFGQRPQQYPSYFDSDRNPLHKPPTQEAPEASPPAINIPVLRPGDKDDVNFALPTKPANVDPTAAADDAKAAVTEVPWYEELAPGMHTTPSTTTTTSTTTYPHWQKFSEHFPVAAEDLILLPTGTPKTIPKIQFDFPKESPAAKEKREGRLAEIKSEMKRAWNGYRTYAWMHDEISPVTKLFRDPFCGWAATLVDALDTLWIMGMKEEFHEAAHAVDTIDFTYSTQRFDIPVFETVIRYLGGLLAAYDVSGGHEGKYPMLLKKAEELAEILYGVFDTPNRMPILYYQWRPEYVAQPHRASAVSTAEVGSLLMEFTHLAQLTGKQKYYDAVARITNAFEGLQKGGTAIQGIFPETLDANGCNRTATDLKRQAELAAQHQSTVQRGDSIVGTSFAPPSQPDEEEAVAPQSESGSQAGLKKMKRGFREVHADPKVDARDDDGVAVPVGGFNPWDPMSLIDLDCVPQAPLVPLSYGYQSYSMGGSQDSTYEYFPKTYLLLGGLEPKYRNMHEKTVAAVKRWLLYRPMTKDQRDILFSAKLTTNGVPEVDARREYEVTHLTCFLGGMFGLGAKIFDSEEDLEIAKKLTDGCVWAYESMPSGIMPEGAHVVPCEGFKACPWNETLWHQGLDPLWEYRDQQVADYLVTKKEAEAHQKMLETQRELQNLKEQQTPSQGGAGGQDDRPAHQPLLARRRSR</sequence>
<reference evidence="9" key="1">
    <citation type="submission" date="2022-11" db="EMBL/GenBank/DDBJ databases">
        <authorList>
            <person name="Scott C."/>
            <person name="Bruce N."/>
        </authorList>
    </citation>
    <scope>NUCLEOTIDE SEQUENCE</scope>
</reference>
<dbReference type="EC" id="3.2.1.-" evidence="6"/>
<comment type="cofactor">
    <cofactor evidence="1">
        <name>Ca(2+)</name>
        <dbReference type="ChEBI" id="CHEBI:29108"/>
    </cofactor>
</comment>
<evidence type="ECO:0000256" key="7">
    <source>
        <dbReference type="SAM" id="MobiDB-lite"/>
    </source>
</evidence>
<keyword evidence="8" id="KW-0732">Signal</keyword>
<dbReference type="AlphaFoldDB" id="A0A9P1MBG9"/>
<dbReference type="PRINTS" id="PR00747">
    <property type="entry name" value="GLYHDRLASE47"/>
</dbReference>
<dbReference type="GO" id="GO:0005975">
    <property type="term" value="P:carbohydrate metabolic process"/>
    <property type="evidence" value="ECO:0007669"/>
    <property type="project" value="InterPro"/>
</dbReference>
<keyword evidence="5" id="KW-1015">Disulfide bond</keyword>
<dbReference type="GO" id="GO:0005509">
    <property type="term" value="F:calcium ion binding"/>
    <property type="evidence" value="ECO:0007669"/>
    <property type="project" value="InterPro"/>
</dbReference>
<evidence type="ECO:0000256" key="4">
    <source>
        <dbReference type="ARBA" id="ARBA00022801"/>
    </source>
</evidence>
<accession>A0A9P1MBG9</accession>
<name>A0A9P1MBG9_9PEZI</name>
<dbReference type="Proteomes" id="UP000838763">
    <property type="component" value="Unassembled WGS sequence"/>
</dbReference>
<evidence type="ECO:0000256" key="2">
    <source>
        <dbReference type="ARBA" id="ARBA00004922"/>
    </source>
</evidence>
<dbReference type="GO" id="GO:0004571">
    <property type="term" value="F:mannosyl-oligosaccharide 1,2-alpha-mannosidase activity"/>
    <property type="evidence" value="ECO:0007669"/>
    <property type="project" value="InterPro"/>
</dbReference>
<keyword evidence="6" id="KW-0326">Glycosidase</keyword>